<evidence type="ECO:0000313" key="2">
    <source>
        <dbReference type="Proteomes" id="UP000242815"/>
    </source>
</evidence>
<protein>
    <submittedName>
        <fullName evidence="1">CRISPR system Cascade subunit CasE</fullName>
    </submittedName>
</protein>
<sequence length="204" mass="22764">MHLSRLQLDLRSAQVRRDLADPYEMHRTLVRAFVQDEAQIPPRFLWRLEPVSTWAAPTLLVQSSMQPDWAVIERLPGYVKEPPAVKQVTVESLLQENARYRFRLHANPTVTRKGKRYGLVTEDSQLGWLDRQGHRLGFKVDTVLITGSDILRSRANGKDILLLQVCYEGVLQPVDTGALASALCNGIGPGKALGCGLLSVARVS</sequence>
<evidence type="ECO:0000313" key="1">
    <source>
        <dbReference type="EMBL" id="SFQ83072.1"/>
    </source>
</evidence>
<dbReference type="OrthoDB" id="9795689at2"/>
<organism evidence="1 2">
    <name type="scientific">Halopseudomonas formosensis</name>
    <dbReference type="NCBI Taxonomy" id="1002526"/>
    <lineage>
        <taxon>Bacteria</taxon>
        <taxon>Pseudomonadati</taxon>
        <taxon>Pseudomonadota</taxon>
        <taxon>Gammaproteobacteria</taxon>
        <taxon>Pseudomonadales</taxon>
        <taxon>Pseudomonadaceae</taxon>
        <taxon>Halopseudomonas</taxon>
    </lineage>
</organism>
<dbReference type="InterPro" id="IPR010179">
    <property type="entry name" value="CRISPR-assoc_prot_Cse3"/>
</dbReference>
<dbReference type="SMART" id="SM01101">
    <property type="entry name" value="CRISPR_assoc"/>
    <property type="match status" value="1"/>
</dbReference>
<dbReference type="EMBL" id="FOYD01000005">
    <property type="protein sequence ID" value="SFQ83072.1"/>
    <property type="molecule type" value="Genomic_DNA"/>
</dbReference>
<dbReference type="RefSeq" id="WP_090538851.1">
    <property type="nucleotide sequence ID" value="NZ_FOYD01000005.1"/>
</dbReference>
<dbReference type="AlphaFoldDB" id="A0A1I6BQ63"/>
<reference evidence="1 2" key="1">
    <citation type="submission" date="2016-10" db="EMBL/GenBank/DDBJ databases">
        <authorList>
            <person name="de Groot N.N."/>
        </authorList>
    </citation>
    <scope>NUCLEOTIDE SEQUENCE [LARGE SCALE GENOMIC DNA]</scope>
    <source>
        <strain evidence="1 2">JCM 18415</strain>
    </source>
</reference>
<proteinExistence type="predicted"/>
<gene>
    <name evidence="1" type="ORF">SAMN05216578_105162</name>
</gene>
<dbReference type="Proteomes" id="UP000242815">
    <property type="component" value="Unassembled WGS sequence"/>
</dbReference>
<dbReference type="NCBIfam" id="TIGR01907">
    <property type="entry name" value="casE_Cse3"/>
    <property type="match status" value="1"/>
</dbReference>
<dbReference type="STRING" id="1002526.SAMN05216578_105162"/>
<dbReference type="Gene3D" id="3.30.70.1210">
    <property type="entry name" value="Crispr-associated protein, domain 2"/>
    <property type="match status" value="1"/>
</dbReference>
<dbReference type="SUPFAM" id="SSF117987">
    <property type="entry name" value="CRISPR-associated protein"/>
    <property type="match status" value="2"/>
</dbReference>
<dbReference type="CDD" id="cd09727">
    <property type="entry name" value="Cas6_I-E"/>
    <property type="match status" value="1"/>
</dbReference>
<accession>A0A1I6BQ63</accession>
<name>A0A1I6BQ63_9GAMM</name>
<dbReference type="Pfam" id="PF08798">
    <property type="entry name" value="CRISPR_assoc"/>
    <property type="match status" value="1"/>
</dbReference>
<dbReference type="Gene3D" id="3.30.70.1200">
    <property type="entry name" value="Crispr-associated protein, domain 1"/>
    <property type="match status" value="1"/>
</dbReference>